<evidence type="ECO:0000259" key="3">
    <source>
        <dbReference type="SMART" id="SM00560"/>
    </source>
</evidence>
<evidence type="ECO:0000313" key="4">
    <source>
        <dbReference type="EMBL" id="SVD19942.1"/>
    </source>
</evidence>
<gene>
    <name evidence="4" type="ORF">METZ01_LOCUS372796</name>
</gene>
<keyword evidence="2" id="KW-1015">Disulfide bond</keyword>
<dbReference type="AlphaFoldDB" id="A0A382TDS8"/>
<protein>
    <recommendedName>
        <fullName evidence="3">LamG-like jellyroll fold domain-containing protein</fullName>
    </recommendedName>
</protein>
<dbReference type="SUPFAM" id="SSF49899">
    <property type="entry name" value="Concanavalin A-like lectins/glucanases"/>
    <property type="match status" value="1"/>
</dbReference>
<dbReference type="EMBL" id="UINC01135658">
    <property type="protein sequence ID" value="SVD19942.1"/>
    <property type="molecule type" value="Genomic_DNA"/>
</dbReference>
<sequence>MYLLNLICFALVLSPLAQAEIEPENIVGIWLFDQGAGKVAQDSSDNGIDGELKGGVKWVNGKFGKALLFPGIDQNFVEVPHDDSLNLTSFSFTLWLKIEATGNYQATFIKTANGLLENYSGYIYAGRKVFWTRFTSGGNTKWGFQKFGTTIITDDKWHHLAGTYDMKSVKSYVDGVVEAEAPFEGKPDFSPGALNIGDCPGFAYPVKGIMDEVALFNVAFDKGT</sequence>
<dbReference type="Pfam" id="PF13385">
    <property type="entry name" value="Laminin_G_3"/>
    <property type="match status" value="1"/>
</dbReference>
<dbReference type="SMART" id="SM00560">
    <property type="entry name" value="LamGL"/>
    <property type="match status" value="1"/>
</dbReference>
<evidence type="ECO:0000256" key="2">
    <source>
        <dbReference type="ARBA" id="ARBA00023157"/>
    </source>
</evidence>
<evidence type="ECO:0000256" key="1">
    <source>
        <dbReference type="ARBA" id="ARBA00022729"/>
    </source>
</evidence>
<accession>A0A382TDS8</accession>
<dbReference type="InterPro" id="IPR006558">
    <property type="entry name" value="LamG-like"/>
</dbReference>
<proteinExistence type="predicted"/>
<feature type="domain" description="LamG-like jellyroll fold" evidence="3">
    <location>
        <begin position="88"/>
        <end position="223"/>
    </location>
</feature>
<name>A0A382TDS8_9ZZZZ</name>
<organism evidence="4">
    <name type="scientific">marine metagenome</name>
    <dbReference type="NCBI Taxonomy" id="408172"/>
    <lineage>
        <taxon>unclassified sequences</taxon>
        <taxon>metagenomes</taxon>
        <taxon>ecological metagenomes</taxon>
    </lineage>
</organism>
<keyword evidence="1" id="KW-0732">Signal</keyword>
<reference evidence="4" key="1">
    <citation type="submission" date="2018-05" db="EMBL/GenBank/DDBJ databases">
        <authorList>
            <person name="Lanie J.A."/>
            <person name="Ng W.-L."/>
            <person name="Kazmierczak K.M."/>
            <person name="Andrzejewski T.M."/>
            <person name="Davidsen T.M."/>
            <person name="Wayne K.J."/>
            <person name="Tettelin H."/>
            <person name="Glass J.I."/>
            <person name="Rusch D."/>
            <person name="Podicherti R."/>
            <person name="Tsui H.-C.T."/>
            <person name="Winkler M.E."/>
        </authorList>
    </citation>
    <scope>NUCLEOTIDE SEQUENCE</scope>
</reference>
<feature type="non-terminal residue" evidence="4">
    <location>
        <position position="224"/>
    </location>
</feature>
<dbReference type="Gene3D" id="2.60.120.200">
    <property type="match status" value="1"/>
</dbReference>
<dbReference type="InterPro" id="IPR013320">
    <property type="entry name" value="ConA-like_dom_sf"/>
</dbReference>